<dbReference type="EMBL" id="LNRQ01000005">
    <property type="protein sequence ID" value="KZM94104.1"/>
    <property type="molecule type" value="Genomic_DNA"/>
</dbReference>
<dbReference type="Gramene" id="KZM94104">
    <property type="protein sequence ID" value="KZM94104"/>
    <property type="gene ID" value="DCAR_017349"/>
</dbReference>
<evidence type="ECO:0000313" key="1">
    <source>
        <dbReference type="EMBL" id="KZM94104.1"/>
    </source>
</evidence>
<accession>A0A164Y7T4</accession>
<gene>
    <name evidence="1" type="ORF">DCAR_017349</name>
</gene>
<sequence>MHNIKAILNTLLGSHRNKLLFIWDHDDCTNIGLKCLRNKRMPVFLKELNEV</sequence>
<name>A0A164Y7T4_DAUCS</name>
<dbReference type="AlphaFoldDB" id="A0A164Y7T4"/>
<reference evidence="1" key="1">
    <citation type="journal article" date="2016" name="Nat. Genet.">
        <title>A high-quality carrot genome assembly provides new insights into carotenoid accumulation and asterid genome evolution.</title>
        <authorList>
            <person name="Iorizzo M."/>
            <person name="Ellison S."/>
            <person name="Senalik D."/>
            <person name="Zeng P."/>
            <person name="Satapoomin P."/>
            <person name="Huang J."/>
            <person name="Bowman M."/>
            <person name="Iovene M."/>
            <person name="Sanseverino W."/>
            <person name="Cavagnaro P."/>
            <person name="Yildiz M."/>
            <person name="Macko-Podgorni A."/>
            <person name="Moranska E."/>
            <person name="Grzebelus E."/>
            <person name="Grzebelus D."/>
            <person name="Ashrafi H."/>
            <person name="Zheng Z."/>
            <person name="Cheng S."/>
            <person name="Spooner D."/>
            <person name="Van Deynze A."/>
            <person name="Simon P."/>
        </authorList>
    </citation>
    <scope>NUCLEOTIDE SEQUENCE [LARGE SCALE GENOMIC DNA]</scope>
    <source>
        <tissue evidence="1">Leaf</tissue>
    </source>
</reference>
<comment type="caution">
    <text evidence="1">The sequence shown here is derived from an EMBL/GenBank/DDBJ whole genome shotgun (WGS) entry which is preliminary data.</text>
</comment>
<proteinExistence type="predicted"/>
<organism evidence="1">
    <name type="scientific">Daucus carota subsp. sativus</name>
    <name type="common">Carrot</name>
    <dbReference type="NCBI Taxonomy" id="79200"/>
    <lineage>
        <taxon>Eukaryota</taxon>
        <taxon>Viridiplantae</taxon>
        <taxon>Streptophyta</taxon>
        <taxon>Embryophyta</taxon>
        <taxon>Tracheophyta</taxon>
        <taxon>Spermatophyta</taxon>
        <taxon>Magnoliopsida</taxon>
        <taxon>eudicotyledons</taxon>
        <taxon>Gunneridae</taxon>
        <taxon>Pentapetalae</taxon>
        <taxon>asterids</taxon>
        <taxon>campanulids</taxon>
        <taxon>Apiales</taxon>
        <taxon>Apiaceae</taxon>
        <taxon>Apioideae</taxon>
        <taxon>Scandiceae</taxon>
        <taxon>Daucinae</taxon>
        <taxon>Daucus</taxon>
        <taxon>Daucus sect. Daucus</taxon>
    </lineage>
</organism>
<protein>
    <submittedName>
        <fullName evidence="1">Uncharacterized protein</fullName>
    </submittedName>
</protein>